<dbReference type="InterPro" id="IPR007863">
    <property type="entry name" value="Peptidase_M16_C"/>
</dbReference>
<evidence type="ECO:0000259" key="19">
    <source>
        <dbReference type="Pfam" id="PF22456"/>
    </source>
</evidence>
<evidence type="ECO:0000256" key="10">
    <source>
        <dbReference type="ARBA" id="ARBA00023049"/>
    </source>
</evidence>
<sequence>MSRFFGFCTVYTAVFTALLSISLPYAAAENVQTASATIAAPYRFIDETIHKAPKDKAEYHAVELANGMTVLLISDPNANKSIMAAALPIGSKDDPITQQGMAHYLEHMIFMGSKRYPDVDGLMTFLQKNGGRTNASTNFMRTAYHFHVNHDAFNEAVARMADALAFPILSPEYSKKELNAVNAELVRAKASDTALLASIGANTVNPAHPNAKFMHGNRESLRDKPGSKLHDELLKFHRQYYSANLFKAVLYSKQPIEQLAKLAADTLGKMPNKQVVEPKIDVPLYRAQDKAVLLQYKPLQPSKSIALSFSYPKNEEHLFRAKTGAYLAYLFTNNTAGTLSDYLIKNGLSDSGLIALPADNNGGNESAFVLTLALTEKGWQQRDHIVSMIFQQIKLIKQSGIDDAYYQEIRESLKQSFQTTDVPKSVGYASALAETMLRYPLANMIDAGFVADGLDKAAVMEKLNGMTPDNMRMIEVSDGLNPSQHTTPYFGAVYDIRPFTAQQKAKWLDFSGNPKLVLPQRNPYFADDFSANAQGVKRSHPKVLHNQKGLKVFHMPSQHFGENPEVTTTMMFTIMPNQPDLKLGVAALAYGYMNDLAQSQLSYQSQIAGMSVGITPTETGFVLNSGGYAQHLGKLTTDYLKNFTQTPLNADQLEQARKRLLDGLEAQKKAGSLAQAVSVFHDFERYPTFDWDDLYASAKEVNLQDVALVRERILNNINGLRVFSFGNFSDKQVKKLVRDVQKIVPNANHDVYRMRYPDVSQSERKLNHIVNVPHEDNALSIIYMPKGYERLEGRVRASLLTRLLSRWYFDDLRTDKQLGYSVSQGVYTIGKTAGLQFSVQSADATPAEIMHHNQRFFNESWQKLQDLSEEDVARQRNNMLIHLRHKPESLSQEAGRYSSDFLYGNYEFDTRQKIMALTEKLTKQDLLDFYRKAVIEREGFVFASQALGSKAKNGDAAQFEGYEKVNSIAKLQKEFEIKEY</sequence>
<keyword evidence="21" id="KW-1185">Reference proteome</keyword>
<feature type="domain" description="Peptidase M16 N-terminal" evidence="16">
    <location>
        <begin position="70"/>
        <end position="192"/>
    </location>
</feature>
<feature type="domain" description="Peptidase M16 middle/third" evidence="18">
    <location>
        <begin position="423"/>
        <end position="696"/>
    </location>
</feature>
<dbReference type="FunFam" id="3.30.830.10:FF:000012">
    <property type="entry name" value="Protease 3"/>
    <property type="match status" value="1"/>
</dbReference>
<dbReference type="GO" id="GO:0004222">
    <property type="term" value="F:metalloendopeptidase activity"/>
    <property type="evidence" value="ECO:0007669"/>
    <property type="project" value="UniProtKB-EC"/>
</dbReference>
<feature type="chain" id="PRO_5030944638" description="Protease 3" evidence="15">
    <location>
        <begin position="28"/>
        <end position="980"/>
    </location>
</feature>
<dbReference type="PANTHER" id="PTHR43690">
    <property type="entry name" value="NARDILYSIN"/>
    <property type="match status" value="1"/>
</dbReference>
<accession>A0A7X2GZV9</accession>
<dbReference type="Pfam" id="PF22456">
    <property type="entry name" value="PqqF-like_C_4"/>
    <property type="match status" value="1"/>
</dbReference>
<evidence type="ECO:0000256" key="1">
    <source>
        <dbReference type="ARBA" id="ARBA00001947"/>
    </source>
</evidence>
<evidence type="ECO:0000256" key="4">
    <source>
        <dbReference type="ARBA" id="ARBA00012449"/>
    </source>
</evidence>
<dbReference type="InterPro" id="IPR032632">
    <property type="entry name" value="Peptidase_M16_M"/>
</dbReference>
<keyword evidence="15" id="KW-0732">Signal</keyword>
<dbReference type="GO" id="GO:0006508">
    <property type="term" value="P:proteolysis"/>
    <property type="evidence" value="ECO:0007669"/>
    <property type="project" value="UniProtKB-KW"/>
</dbReference>
<keyword evidence="10" id="KW-0482">Metalloprotease</keyword>
<evidence type="ECO:0000256" key="13">
    <source>
        <dbReference type="ARBA" id="ARBA00033450"/>
    </source>
</evidence>
<proteinExistence type="inferred from homology"/>
<evidence type="ECO:0000259" key="16">
    <source>
        <dbReference type="Pfam" id="PF00675"/>
    </source>
</evidence>
<dbReference type="PROSITE" id="PS00143">
    <property type="entry name" value="INSULINASE"/>
    <property type="match status" value="1"/>
</dbReference>
<reference evidence="20" key="1">
    <citation type="journal article" name="Emerg. Infect. Dis.">
        <title>Two cases of a newly characterized neisseria species.</title>
        <authorList>
            <person name="Mustapha M."/>
            <person name="Lemos A.P.S."/>
            <person name="Harrison L.H."/>
            <person name="Vantyne D."/>
            <person name="Sacchi C.T."/>
        </authorList>
    </citation>
    <scope>NUCLEOTIDE SEQUENCE</scope>
    <source>
        <strain evidence="20">N.95.16</strain>
    </source>
</reference>
<dbReference type="InterPro" id="IPR001431">
    <property type="entry name" value="Pept_M16_Zn_BS"/>
</dbReference>
<comment type="function">
    <text evidence="2">Endopeptidase that degrades small peptides of less than 7 kDa, such as glucagon and insulin.</text>
</comment>
<keyword evidence="7" id="KW-0479">Metal-binding</keyword>
<dbReference type="NCBIfam" id="NF011681">
    <property type="entry name" value="PRK15101.1"/>
    <property type="match status" value="1"/>
</dbReference>
<dbReference type="PANTHER" id="PTHR43690:SF18">
    <property type="entry name" value="INSULIN-DEGRADING ENZYME-RELATED"/>
    <property type="match status" value="1"/>
</dbReference>
<organism evidence="20 21">
    <name type="scientific">Neisseria brasiliensis</name>
    <dbReference type="NCBI Taxonomy" id="2666100"/>
    <lineage>
        <taxon>Bacteria</taxon>
        <taxon>Pseudomonadati</taxon>
        <taxon>Pseudomonadota</taxon>
        <taxon>Betaproteobacteria</taxon>
        <taxon>Neisseriales</taxon>
        <taxon>Neisseriaceae</taxon>
        <taxon>Neisseria</taxon>
    </lineage>
</organism>
<dbReference type="InterPro" id="IPR011765">
    <property type="entry name" value="Pept_M16_N"/>
</dbReference>
<name>A0A7X2GZV9_9NEIS</name>
<comment type="caution">
    <text evidence="20">The sequence shown here is derived from an EMBL/GenBank/DDBJ whole genome shotgun (WGS) entry which is preliminary data.</text>
</comment>
<evidence type="ECO:0000313" key="21">
    <source>
        <dbReference type="Proteomes" id="UP000486297"/>
    </source>
</evidence>
<dbReference type="EC" id="3.4.24.55" evidence="4"/>
<evidence type="ECO:0000256" key="7">
    <source>
        <dbReference type="ARBA" id="ARBA00022723"/>
    </source>
</evidence>
<feature type="signal peptide" evidence="15">
    <location>
        <begin position="1"/>
        <end position="27"/>
    </location>
</feature>
<evidence type="ECO:0000256" key="6">
    <source>
        <dbReference type="ARBA" id="ARBA00022670"/>
    </source>
</evidence>
<dbReference type="InterPro" id="IPR050626">
    <property type="entry name" value="Peptidase_M16"/>
</dbReference>
<dbReference type="Pfam" id="PF16187">
    <property type="entry name" value="Peptidase_M16_M"/>
    <property type="match status" value="1"/>
</dbReference>
<dbReference type="EMBL" id="WJXO01000001">
    <property type="protein sequence ID" value="MRN38995.1"/>
    <property type="molecule type" value="Genomic_DNA"/>
</dbReference>
<dbReference type="GO" id="GO:0005737">
    <property type="term" value="C:cytoplasm"/>
    <property type="evidence" value="ECO:0007669"/>
    <property type="project" value="UniProtKB-ARBA"/>
</dbReference>
<dbReference type="GO" id="GO:0046872">
    <property type="term" value="F:metal ion binding"/>
    <property type="evidence" value="ECO:0007669"/>
    <property type="project" value="UniProtKB-KW"/>
</dbReference>
<evidence type="ECO:0000259" key="17">
    <source>
        <dbReference type="Pfam" id="PF05193"/>
    </source>
</evidence>
<comment type="cofactor">
    <cofactor evidence="1">
        <name>Zn(2+)</name>
        <dbReference type="ChEBI" id="CHEBI:29105"/>
    </cofactor>
</comment>
<evidence type="ECO:0000256" key="5">
    <source>
        <dbReference type="ARBA" id="ARBA00017565"/>
    </source>
</evidence>
<evidence type="ECO:0000256" key="3">
    <source>
        <dbReference type="ARBA" id="ARBA00007261"/>
    </source>
</evidence>
<dbReference type="Proteomes" id="UP000486297">
    <property type="component" value="Unassembled WGS sequence"/>
</dbReference>
<keyword evidence="9" id="KW-0862">Zinc</keyword>
<dbReference type="SUPFAM" id="SSF63411">
    <property type="entry name" value="LuxS/MPP-like metallohydrolase"/>
    <property type="match status" value="4"/>
</dbReference>
<dbReference type="Pfam" id="PF05193">
    <property type="entry name" value="Peptidase_M16_C"/>
    <property type="match status" value="1"/>
</dbReference>
<evidence type="ECO:0000256" key="14">
    <source>
        <dbReference type="RuleBase" id="RU004447"/>
    </source>
</evidence>
<feature type="domain" description="Peptidase M16 C-terminal" evidence="17">
    <location>
        <begin position="230"/>
        <end position="413"/>
    </location>
</feature>
<dbReference type="InterPro" id="IPR011249">
    <property type="entry name" value="Metalloenz_LuxS/M16"/>
</dbReference>
<dbReference type="RefSeq" id="WP_095503417.1">
    <property type="nucleotide sequence ID" value="NZ_WJXO01000001.1"/>
</dbReference>
<evidence type="ECO:0000259" key="18">
    <source>
        <dbReference type="Pfam" id="PF16187"/>
    </source>
</evidence>
<evidence type="ECO:0000256" key="9">
    <source>
        <dbReference type="ARBA" id="ARBA00022833"/>
    </source>
</evidence>
<comment type="similarity">
    <text evidence="3 14">Belongs to the peptidase M16 family.</text>
</comment>
<evidence type="ECO:0000256" key="8">
    <source>
        <dbReference type="ARBA" id="ARBA00022801"/>
    </source>
</evidence>
<evidence type="ECO:0000256" key="2">
    <source>
        <dbReference type="ARBA" id="ARBA00002184"/>
    </source>
</evidence>
<dbReference type="AlphaFoldDB" id="A0A7X2GZV9"/>
<dbReference type="InterPro" id="IPR054734">
    <property type="entry name" value="PqqF-like_C_4"/>
</dbReference>
<evidence type="ECO:0000313" key="20">
    <source>
        <dbReference type="EMBL" id="MRN38995.1"/>
    </source>
</evidence>
<evidence type="ECO:0000256" key="15">
    <source>
        <dbReference type="SAM" id="SignalP"/>
    </source>
</evidence>
<keyword evidence="8 20" id="KW-0378">Hydrolase</keyword>
<keyword evidence="6" id="KW-0645">Protease</keyword>
<gene>
    <name evidence="20" type="ORF">GJU80_11045</name>
</gene>
<evidence type="ECO:0000256" key="12">
    <source>
        <dbReference type="ARBA" id="ARBA00031184"/>
    </source>
</evidence>
<protein>
    <recommendedName>
        <fullName evidence="5">Protease 3</fullName>
        <ecNumber evidence="4">3.4.24.55</ecNumber>
    </recommendedName>
    <alternativeName>
        <fullName evidence="13">Pitrilysin</fullName>
    </alternativeName>
    <alternativeName>
        <fullName evidence="12">Protease III</fullName>
    </alternativeName>
    <alternativeName>
        <fullName evidence="11">Protease pi</fullName>
    </alternativeName>
</protein>
<evidence type="ECO:0000256" key="11">
    <source>
        <dbReference type="ARBA" id="ARBA00029597"/>
    </source>
</evidence>
<feature type="domain" description="Coenzyme PQQ synthesis protein F-like C-terminal lobe" evidence="19">
    <location>
        <begin position="799"/>
        <end position="897"/>
    </location>
</feature>
<dbReference type="Pfam" id="PF00675">
    <property type="entry name" value="Peptidase_M16"/>
    <property type="match status" value="1"/>
</dbReference>
<dbReference type="Gene3D" id="3.30.830.10">
    <property type="entry name" value="Metalloenzyme, LuxS/M16 peptidase-like"/>
    <property type="match status" value="4"/>
</dbReference>